<feature type="transmembrane region" description="Helical" evidence="6">
    <location>
        <begin position="344"/>
        <end position="359"/>
    </location>
</feature>
<gene>
    <name evidence="9" type="ORF">JHX87_09800</name>
</gene>
<sequence>MAATSGLIPANPAPSSQAVLPGFAPSRVRAPKHATARPARPAAASRAGLFTWVPVCLAVGISGWFEVSGQITAAGWVALIAMGLCGLVVARMATGLAEGGRLGWQAADAMRLGGLALALAVTGAGLAETRSRMVAAPVLEWRYYGPVEGRVVEIDRSARDRIRLTLDQVILRDFAPERSPKRVRLSLMDRAAQDIPPLGQRVMLTGHLGPPPGPASPDSFDFRRMAWFQSLGAVGYARTPIMAVTAPEGGAWQMHRLRMAISAAIQQRIGGQEGAVAAALMTGDRSGIEEATNEVMRASNLYHIISISGLHMSMLAGFVYTSLRLALVLAQGLGARIPLTTHKMAASGALCAAAAYLWLSGGGVATERAFVMVAVMLVAILVDQRAISLRTVALAATIILIYSPEALTSPGFQMSFAATIALILVYGPWARISPHIPFWLRPVAILLLSSLVASVATSPIAAAHFNRMAQYGLLANLLTVPIMGALVMPAGVIAAILGPVGLAGPALWVMGLGTKWMLLVADYVAGLHGSVTAIPLPPPPVVPLLCFGATLMVLSWRSGALRAQKTTPMLGVSIGAAMVVMAGGLWIGATRPLLLISQAGDAVGLMTAGGRAMSKPSGGAFAVKNWLDEDGDVASQEQAAARPAWQGDRRDRQADLPNGWKVAHFTGKGSGQRALPACQPGRIVIVSERVDLRDPPCLLFDESRLRRSGAVAIDFAEGRPIVTTTAEKRPPPGVKTVTR</sequence>
<comment type="subcellular location">
    <subcellularLocation>
        <location evidence="1">Cell membrane</location>
        <topology evidence="1">Multi-pass membrane protein</topology>
    </subcellularLocation>
</comment>
<feature type="transmembrane region" description="Helical" evidence="6">
    <location>
        <begin position="109"/>
        <end position="127"/>
    </location>
</feature>
<feature type="domain" description="DUF4131" evidence="8">
    <location>
        <begin position="75"/>
        <end position="240"/>
    </location>
</feature>
<feature type="transmembrane region" description="Helical" evidence="6">
    <location>
        <begin position="569"/>
        <end position="589"/>
    </location>
</feature>
<proteinExistence type="predicted"/>
<evidence type="ECO:0000256" key="5">
    <source>
        <dbReference type="ARBA" id="ARBA00023136"/>
    </source>
</evidence>
<feature type="transmembrane region" description="Helical" evidence="6">
    <location>
        <begin position="301"/>
        <end position="323"/>
    </location>
</feature>
<dbReference type="InterPro" id="IPR025405">
    <property type="entry name" value="DUF4131"/>
</dbReference>
<feature type="transmembrane region" description="Helical" evidence="6">
    <location>
        <begin position="516"/>
        <end position="534"/>
    </location>
</feature>
<feature type="transmembrane region" description="Helical" evidence="6">
    <location>
        <begin position="71"/>
        <end position="89"/>
    </location>
</feature>
<evidence type="ECO:0000259" key="7">
    <source>
        <dbReference type="Pfam" id="PF03772"/>
    </source>
</evidence>
<feature type="transmembrane region" description="Helical" evidence="6">
    <location>
        <begin position="387"/>
        <end position="404"/>
    </location>
</feature>
<dbReference type="InterPro" id="IPR052159">
    <property type="entry name" value="Competence_DNA_uptake"/>
</dbReference>
<evidence type="ECO:0000313" key="10">
    <source>
        <dbReference type="Proteomes" id="UP001219349"/>
    </source>
</evidence>
<evidence type="ECO:0000256" key="6">
    <source>
        <dbReference type="SAM" id="Phobius"/>
    </source>
</evidence>
<feature type="transmembrane region" description="Helical" evidence="6">
    <location>
        <begin position="482"/>
        <end position="509"/>
    </location>
</feature>
<feature type="transmembrane region" description="Helical" evidence="6">
    <location>
        <begin position="47"/>
        <end position="65"/>
    </location>
</feature>
<evidence type="ECO:0000259" key="8">
    <source>
        <dbReference type="Pfam" id="PF13567"/>
    </source>
</evidence>
<reference evidence="9 10" key="1">
    <citation type="submission" date="2021-01" db="EMBL/GenBank/DDBJ databases">
        <title>Biogeographic distribution of Paracoccus.</title>
        <authorList>
            <person name="Hollensteiner J."/>
            <person name="Leineberger J."/>
            <person name="Brinkhoff T."/>
            <person name="Daniel R."/>
        </authorList>
    </citation>
    <scope>NUCLEOTIDE SEQUENCE [LARGE SCALE GENOMIC DNA]</scope>
    <source>
        <strain evidence="9 10">KCTC 22803</strain>
    </source>
</reference>
<dbReference type="Pfam" id="PF13567">
    <property type="entry name" value="DUF4131"/>
    <property type="match status" value="1"/>
</dbReference>
<dbReference type="PANTHER" id="PTHR30619:SF1">
    <property type="entry name" value="RECOMBINATION PROTEIN 2"/>
    <property type="match status" value="1"/>
</dbReference>
<keyword evidence="3 6" id="KW-0812">Transmembrane</keyword>
<name>A0ABY7SG31_9RHOB</name>
<dbReference type="RefSeq" id="WP_271885286.1">
    <property type="nucleotide sequence ID" value="NZ_CP067136.1"/>
</dbReference>
<feature type="transmembrane region" description="Helical" evidence="6">
    <location>
        <begin position="439"/>
        <end position="462"/>
    </location>
</feature>
<dbReference type="Proteomes" id="UP001219349">
    <property type="component" value="Chromosome"/>
</dbReference>
<keyword evidence="2" id="KW-1003">Cell membrane</keyword>
<dbReference type="InterPro" id="IPR004477">
    <property type="entry name" value="ComEC_N"/>
</dbReference>
<evidence type="ECO:0000256" key="1">
    <source>
        <dbReference type="ARBA" id="ARBA00004651"/>
    </source>
</evidence>
<evidence type="ECO:0000313" key="9">
    <source>
        <dbReference type="EMBL" id="WCR05829.1"/>
    </source>
</evidence>
<keyword evidence="5 6" id="KW-0472">Membrane</keyword>
<dbReference type="NCBIfam" id="TIGR00360">
    <property type="entry name" value="ComEC_N-term"/>
    <property type="match status" value="1"/>
</dbReference>
<evidence type="ECO:0000256" key="4">
    <source>
        <dbReference type="ARBA" id="ARBA00022989"/>
    </source>
</evidence>
<feature type="transmembrane region" description="Helical" evidence="6">
    <location>
        <begin position="410"/>
        <end position="427"/>
    </location>
</feature>
<accession>A0ABY7SG31</accession>
<dbReference type="PANTHER" id="PTHR30619">
    <property type="entry name" value="DNA INTERNALIZATION/COMPETENCE PROTEIN COMEC/REC2"/>
    <property type="match status" value="1"/>
</dbReference>
<keyword evidence="10" id="KW-1185">Reference proteome</keyword>
<feature type="domain" description="ComEC/Rec2-related protein" evidence="7">
    <location>
        <begin position="280"/>
        <end position="557"/>
    </location>
</feature>
<dbReference type="Pfam" id="PF03772">
    <property type="entry name" value="Competence"/>
    <property type="match status" value="1"/>
</dbReference>
<protein>
    <submittedName>
        <fullName evidence="9">ComEC family competence protein</fullName>
    </submittedName>
</protein>
<feature type="transmembrane region" description="Helical" evidence="6">
    <location>
        <begin position="540"/>
        <end position="557"/>
    </location>
</feature>
<evidence type="ECO:0000256" key="2">
    <source>
        <dbReference type="ARBA" id="ARBA00022475"/>
    </source>
</evidence>
<organism evidence="9 10">
    <name type="scientific">Paracoccus fistulariae</name>
    <dbReference type="NCBI Taxonomy" id="658446"/>
    <lineage>
        <taxon>Bacteria</taxon>
        <taxon>Pseudomonadati</taxon>
        <taxon>Pseudomonadota</taxon>
        <taxon>Alphaproteobacteria</taxon>
        <taxon>Rhodobacterales</taxon>
        <taxon>Paracoccaceae</taxon>
        <taxon>Paracoccus</taxon>
    </lineage>
</organism>
<evidence type="ECO:0000256" key="3">
    <source>
        <dbReference type="ARBA" id="ARBA00022692"/>
    </source>
</evidence>
<keyword evidence="4 6" id="KW-1133">Transmembrane helix</keyword>
<dbReference type="EMBL" id="CP067136">
    <property type="protein sequence ID" value="WCR05829.1"/>
    <property type="molecule type" value="Genomic_DNA"/>
</dbReference>